<accession>A0A0C2Y281</accession>
<sequence length="53" mass="5744">MPGEIVRMRKTLVGPGASERKSLGIHVRTIAVENTEGFSQSLFEDGTSAQEPK</sequence>
<dbReference type="AlphaFoldDB" id="A0A0C2Y281"/>
<proteinExistence type="predicted"/>
<organism evidence="1 2">
    <name type="scientific">Hebeloma cylindrosporum</name>
    <dbReference type="NCBI Taxonomy" id="76867"/>
    <lineage>
        <taxon>Eukaryota</taxon>
        <taxon>Fungi</taxon>
        <taxon>Dikarya</taxon>
        <taxon>Basidiomycota</taxon>
        <taxon>Agaricomycotina</taxon>
        <taxon>Agaricomycetes</taxon>
        <taxon>Agaricomycetidae</taxon>
        <taxon>Agaricales</taxon>
        <taxon>Agaricineae</taxon>
        <taxon>Hymenogastraceae</taxon>
        <taxon>Hebeloma</taxon>
    </lineage>
</organism>
<dbReference type="Proteomes" id="UP000053424">
    <property type="component" value="Unassembled WGS sequence"/>
</dbReference>
<dbReference type="EMBL" id="KN831774">
    <property type="protein sequence ID" value="KIM43968.1"/>
    <property type="molecule type" value="Genomic_DNA"/>
</dbReference>
<evidence type="ECO:0000313" key="2">
    <source>
        <dbReference type="Proteomes" id="UP000053424"/>
    </source>
</evidence>
<protein>
    <submittedName>
        <fullName evidence="1">Uncharacterized protein</fullName>
    </submittedName>
</protein>
<name>A0A0C2Y281_HEBCY</name>
<gene>
    <name evidence="1" type="ORF">M413DRAFT_372310</name>
</gene>
<reference evidence="2" key="2">
    <citation type="submission" date="2015-01" db="EMBL/GenBank/DDBJ databases">
        <title>Evolutionary Origins and Diversification of the Mycorrhizal Mutualists.</title>
        <authorList>
            <consortium name="DOE Joint Genome Institute"/>
            <consortium name="Mycorrhizal Genomics Consortium"/>
            <person name="Kohler A."/>
            <person name="Kuo A."/>
            <person name="Nagy L.G."/>
            <person name="Floudas D."/>
            <person name="Copeland A."/>
            <person name="Barry K.W."/>
            <person name="Cichocki N."/>
            <person name="Veneault-Fourrey C."/>
            <person name="LaButti K."/>
            <person name="Lindquist E.A."/>
            <person name="Lipzen A."/>
            <person name="Lundell T."/>
            <person name="Morin E."/>
            <person name="Murat C."/>
            <person name="Riley R."/>
            <person name="Ohm R."/>
            <person name="Sun H."/>
            <person name="Tunlid A."/>
            <person name="Henrissat B."/>
            <person name="Grigoriev I.V."/>
            <person name="Hibbett D.S."/>
            <person name="Martin F."/>
        </authorList>
    </citation>
    <scope>NUCLEOTIDE SEQUENCE [LARGE SCALE GENOMIC DNA]</scope>
    <source>
        <strain evidence="2">h7</strain>
    </source>
</reference>
<dbReference type="HOGENOM" id="CLU_3068929_0_0_1"/>
<reference evidence="1 2" key="1">
    <citation type="submission" date="2014-04" db="EMBL/GenBank/DDBJ databases">
        <authorList>
            <consortium name="DOE Joint Genome Institute"/>
            <person name="Kuo A."/>
            <person name="Gay G."/>
            <person name="Dore J."/>
            <person name="Kohler A."/>
            <person name="Nagy L.G."/>
            <person name="Floudas D."/>
            <person name="Copeland A."/>
            <person name="Barry K.W."/>
            <person name="Cichocki N."/>
            <person name="Veneault-Fourrey C."/>
            <person name="LaButti K."/>
            <person name="Lindquist E.A."/>
            <person name="Lipzen A."/>
            <person name="Lundell T."/>
            <person name="Morin E."/>
            <person name="Murat C."/>
            <person name="Sun H."/>
            <person name="Tunlid A."/>
            <person name="Henrissat B."/>
            <person name="Grigoriev I.V."/>
            <person name="Hibbett D.S."/>
            <person name="Martin F."/>
            <person name="Nordberg H.P."/>
            <person name="Cantor M.N."/>
            <person name="Hua S.X."/>
        </authorList>
    </citation>
    <scope>NUCLEOTIDE SEQUENCE [LARGE SCALE GENOMIC DNA]</scope>
    <source>
        <strain evidence="2">h7</strain>
    </source>
</reference>
<keyword evidence="2" id="KW-1185">Reference proteome</keyword>
<evidence type="ECO:0000313" key="1">
    <source>
        <dbReference type="EMBL" id="KIM43968.1"/>
    </source>
</evidence>